<protein>
    <submittedName>
        <fullName evidence="3">Putative acyltransferase</fullName>
    </submittedName>
</protein>
<keyword evidence="1" id="KW-0812">Transmembrane</keyword>
<feature type="transmembrane region" description="Helical" evidence="1">
    <location>
        <begin position="219"/>
        <end position="240"/>
    </location>
</feature>
<feature type="transmembrane region" description="Helical" evidence="1">
    <location>
        <begin position="324"/>
        <end position="346"/>
    </location>
</feature>
<dbReference type="AlphaFoldDB" id="A0A840F8Z0"/>
<dbReference type="EMBL" id="JACIEV010000002">
    <property type="protein sequence ID" value="MBB4153082.1"/>
    <property type="molecule type" value="Genomic_DNA"/>
</dbReference>
<feature type="transmembrane region" description="Helical" evidence="1">
    <location>
        <begin position="133"/>
        <end position="151"/>
    </location>
</feature>
<feature type="domain" description="Heparan-alpha-glucosaminide N-acetyltransferase catalytic" evidence="2">
    <location>
        <begin position="5"/>
        <end position="146"/>
    </location>
</feature>
<evidence type="ECO:0000259" key="2">
    <source>
        <dbReference type="Pfam" id="PF07786"/>
    </source>
</evidence>
<feature type="transmembrane region" description="Helical" evidence="1">
    <location>
        <begin position="79"/>
        <end position="98"/>
    </location>
</feature>
<organism evidence="3 4">
    <name type="scientific">Sphingomonas jinjuensis</name>
    <dbReference type="NCBI Taxonomy" id="535907"/>
    <lineage>
        <taxon>Bacteria</taxon>
        <taxon>Pseudomonadati</taxon>
        <taxon>Pseudomonadota</taxon>
        <taxon>Alphaproteobacteria</taxon>
        <taxon>Sphingomonadales</taxon>
        <taxon>Sphingomonadaceae</taxon>
        <taxon>Sphingomonas</taxon>
    </lineage>
</organism>
<feature type="transmembrane region" description="Helical" evidence="1">
    <location>
        <begin position="246"/>
        <end position="267"/>
    </location>
</feature>
<dbReference type="PANTHER" id="PTHR31061:SF24">
    <property type="entry name" value="LD22376P"/>
    <property type="match status" value="1"/>
</dbReference>
<keyword evidence="3" id="KW-0808">Transferase</keyword>
<dbReference type="PANTHER" id="PTHR31061">
    <property type="entry name" value="LD22376P"/>
    <property type="match status" value="1"/>
</dbReference>
<accession>A0A840F8Z0</accession>
<dbReference type="InterPro" id="IPR012429">
    <property type="entry name" value="HGSNAT_cat"/>
</dbReference>
<feature type="transmembrane region" description="Helical" evidence="1">
    <location>
        <begin position="41"/>
        <end position="67"/>
    </location>
</feature>
<keyword evidence="3" id="KW-0012">Acyltransferase</keyword>
<sequence>MTARRFTSLDVFRGLTVALMIVVNTAGPGAPAYATLVHARWIGFALADLVFPSFLFAVGSALAFVRLADRPWPPFLIAVARRSAIMFALGVLMYWFPFTSPFAETRIPGVLQRIALCYALAAIACRVLGWRGLLALSAVLLIGHWLILLLASPPGMAFDKMGNAGTRFDLWLIGKAHLYRKDGGFDPEGLLGTVPATVNVIAGYLAARGIRRGIGMRTLVWMGLALIVAALCWAGMLPIAKKLWSGSFVLLTVGIDLCALALLVKLVEPRPDNAMVRFFLVFGRNPLAIYLFSELLVIALRLLPAPDPYQWVGVNVFQQLAPGAPGSLLCAIAYTGICWLFGWLLARRGIMLRI</sequence>
<evidence type="ECO:0000256" key="1">
    <source>
        <dbReference type="SAM" id="Phobius"/>
    </source>
</evidence>
<dbReference type="GO" id="GO:0016746">
    <property type="term" value="F:acyltransferase activity"/>
    <property type="evidence" value="ECO:0007669"/>
    <property type="project" value="UniProtKB-KW"/>
</dbReference>
<gene>
    <name evidence="3" type="ORF">GGQ80_000970</name>
</gene>
<keyword evidence="1" id="KW-1133">Transmembrane helix</keyword>
<keyword evidence="4" id="KW-1185">Reference proteome</keyword>
<name>A0A840F8Z0_9SPHN</name>
<feature type="transmembrane region" description="Helical" evidence="1">
    <location>
        <begin position="189"/>
        <end position="207"/>
    </location>
</feature>
<evidence type="ECO:0000313" key="4">
    <source>
        <dbReference type="Proteomes" id="UP000529795"/>
    </source>
</evidence>
<evidence type="ECO:0000313" key="3">
    <source>
        <dbReference type="EMBL" id="MBB4153082.1"/>
    </source>
</evidence>
<keyword evidence="1" id="KW-0472">Membrane</keyword>
<dbReference type="Proteomes" id="UP000529795">
    <property type="component" value="Unassembled WGS sequence"/>
</dbReference>
<reference evidence="3 4" key="1">
    <citation type="submission" date="2020-08" db="EMBL/GenBank/DDBJ databases">
        <title>Genomic Encyclopedia of Type Strains, Phase IV (KMG-IV): sequencing the most valuable type-strain genomes for metagenomic binning, comparative biology and taxonomic classification.</title>
        <authorList>
            <person name="Goeker M."/>
        </authorList>
    </citation>
    <scope>NUCLEOTIDE SEQUENCE [LARGE SCALE GENOMIC DNA]</scope>
    <source>
        <strain evidence="3 4">YC6723</strain>
    </source>
</reference>
<feature type="transmembrane region" description="Helical" evidence="1">
    <location>
        <begin position="287"/>
        <end position="304"/>
    </location>
</feature>
<feature type="transmembrane region" description="Helical" evidence="1">
    <location>
        <begin position="12"/>
        <end position="35"/>
    </location>
</feature>
<comment type="caution">
    <text evidence="3">The sequence shown here is derived from an EMBL/GenBank/DDBJ whole genome shotgun (WGS) entry which is preliminary data.</text>
</comment>
<dbReference type="Pfam" id="PF07786">
    <property type="entry name" value="HGSNAT_cat"/>
    <property type="match status" value="1"/>
</dbReference>
<dbReference type="RefSeq" id="WP_183982753.1">
    <property type="nucleotide sequence ID" value="NZ_JACIEV010000002.1"/>
</dbReference>
<proteinExistence type="predicted"/>